<dbReference type="InterPro" id="IPR054593">
    <property type="entry name" value="Beta-mannosidase-like_N2"/>
</dbReference>
<evidence type="ECO:0000259" key="5">
    <source>
        <dbReference type="PROSITE" id="PS50022"/>
    </source>
</evidence>
<feature type="domain" description="F5/8 type C" evidence="5">
    <location>
        <begin position="705"/>
        <end position="843"/>
    </location>
</feature>
<dbReference type="GO" id="GO:0005975">
    <property type="term" value="P:carbohydrate metabolic process"/>
    <property type="evidence" value="ECO:0007669"/>
    <property type="project" value="InterPro"/>
</dbReference>
<dbReference type="InterPro" id="IPR041351">
    <property type="entry name" value="Ig_GlcNase"/>
</dbReference>
<dbReference type="SUPFAM" id="SSF49303">
    <property type="entry name" value="beta-Galactosidase/glucuronidase domain"/>
    <property type="match status" value="3"/>
</dbReference>
<feature type="signal peptide" evidence="4">
    <location>
        <begin position="1"/>
        <end position="21"/>
    </location>
</feature>
<evidence type="ECO:0000256" key="2">
    <source>
        <dbReference type="ARBA" id="ARBA00022801"/>
    </source>
</evidence>
<dbReference type="InterPro" id="IPR008979">
    <property type="entry name" value="Galactose-bd-like_sf"/>
</dbReference>
<dbReference type="PANTHER" id="PTHR43536">
    <property type="entry name" value="MANNOSYLGLYCOPROTEIN ENDO-BETA-MANNOSIDASE"/>
    <property type="match status" value="1"/>
</dbReference>
<protein>
    <submittedName>
        <fullName evidence="6">Discoidin domain-containing protein</fullName>
    </submittedName>
</protein>
<dbReference type="Proteomes" id="UP000823771">
    <property type="component" value="Unassembled WGS sequence"/>
</dbReference>
<keyword evidence="2" id="KW-0378">Hydrolase</keyword>
<dbReference type="InterPro" id="IPR006102">
    <property type="entry name" value="Ig-like_GH2"/>
</dbReference>
<sequence>MKKILMPAVAALLLSGIFLQAQDRVSLNSGDGVTHWYLHPDGEAVSHEGLHEAGFDTGGWVKAVVPGATFTSYVEAGLEPDPNYGDNAYKVDREKYRHDYWYRTEIPTAGLPAGDHVWICFEGINRQGEIWFNGIRLGLLDGFMDRGRFDVSGLLKQDGTTNVLAVKVFSPEDPIPNYASPTYISSAGWDWMPYVPGLLGGITDDVYAEASGDITFEDPWVRTRVPAVDKGLVSLTTGLVNHSDTEKEVLVKGIVQPGGIEFERTVKVQAGRRAFCSFSPKDFPQLEIANPALWWPNGYGEQNLYTCTLTCSVDGRESESRDITFGIREYSYDFVKGVFQLSVNGEKIYCKGGNWGMSEWLLRCRDEEYDLKIRLHKEMNMNMIRNWIGSTTDDEFYQACDKYGIMVFDDFWLNSHPNLPDDIFAFNKNAVEKIKRLRNHPCIAVWCGDNEGVPLAPLNEWLREDVKTFDGGDRWYQPISREYGFSGSGPWVNAHPIWYFTPYPCGFGEHKLDGWGFRTEIGTAVFTNYESFCKFMPEPDRWPMSDDMLNKHFFGPSSFNSRPDRYFYTVEYNYGKASGTEDFCRKAQLLNIEANKAMFEGWQHNMWNDASGILTWMSQSAYPSFVWQTYDYYYDLNGAYWGVKKACEPVHVQWSYADNTVKIVNATLRSLDNVKVDARVYDLSGKELPEYSKQASASVRPDMALRVMTLDLPEDRNLARGKKAFSSSGGVKDYLDASAVTDGNTGSAWSAQSGKDQWVCVDMGEPVEVSEIVLSWESAASKKYMIQVSDDAEAWRTAYTAENGSEPVQEISIEPVKARYFRILNVEEGLRSMAVHEIELYGPSTETAENGLTPVHFIRLKLTDSDGKLLSENFYWRSTRLGNYRALDSLVKADLSVKTSSRTENGKTYIMARITNRGKGVAFAIRVMPVYASSGEQVLPAIMDDNYFTLLKGESKTVTVEFDSSILGDDSCRIVARAYND</sequence>
<evidence type="ECO:0000256" key="3">
    <source>
        <dbReference type="ARBA" id="ARBA00023295"/>
    </source>
</evidence>
<dbReference type="SUPFAM" id="SSF51445">
    <property type="entry name" value="(Trans)glycosidases"/>
    <property type="match status" value="1"/>
</dbReference>
<dbReference type="PANTHER" id="PTHR43536:SF1">
    <property type="entry name" value="MANNOSYLGLYCOPROTEIN ENDO-BETA-MANNOSIDASE"/>
    <property type="match status" value="1"/>
</dbReference>
<dbReference type="Pfam" id="PF22666">
    <property type="entry name" value="Glyco_hydro_2_N2"/>
    <property type="match status" value="1"/>
</dbReference>
<accession>A0A9D9IUN2</accession>
<dbReference type="InterPro" id="IPR000421">
    <property type="entry name" value="FA58C"/>
</dbReference>
<dbReference type="Pfam" id="PF18368">
    <property type="entry name" value="Ig_GlcNase"/>
    <property type="match status" value="1"/>
</dbReference>
<gene>
    <name evidence="6" type="ORF">IAB80_05625</name>
</gene>
<reference evidence="6" key="1">
    <citation type="submission" date="2020-10" db="EMBL/GenBank/DDBJ databases">
        <authorList>
            <person name="Gilroy R."/>
        </authorList>
    </citation>
    <scope>NUCLEOTIDE SEQUENCE</scope>
    <source>
        <strain evidence="6">2478</strain>
    </source>
</reference>
<dbReference type="SUPFAM" id="SSF49785">
    <property type="entry name" value="Galactose-binding domain-like"/>
    <property type="match status" value="2"/>
</dbReference>
<name>A0A9D9IUN2_9BACT</name>
<dbReference type="InterPro" id="IPR013783">
    <property type="entry name" value="Ig-like_fold"/>
</dbReference>
<evidence type="ECO:0000256" key="4">
    <source>
        <dbReference type="SAM" id="SignalP"/>
    </source>
</evidence>
<proteinExistence type="inferred from homology"/>
<dbReference type="InterPro" id="IPR036156">
    <property type="entry name" value="Beta-gal/glucu_dom_sf"/>
</dbReference>
<dbReference type="Gene3D" id="2.60.120.260">
    <property type="entry name" value="Galactose-binding domain-like"/>
    <property type="match status" value="2"/>
</dbReference>
<dbReference type="InterPro" id="IPR017853">
    <property type="entry name" value="GH"/>
</dbReference>
<dbReference type="Gene3D" id="2.60.40.10">
    <property type="entry name" value="Immunoglobulins"/>
    <property type="match status" value="3"/>
</dbReference>
<dbReference type="InterPro" id="IPR043534">
    <property type="entry name" value="EBDG/EBM"/>
</dbReference>
<feature type="chain" id="PRO_5038714882" evidence="4">
    <location>
        <begin position="22"/>
        <end position="981"/>
    </location>
</feature>
<keyword evidence="4" id="KW-0732">Signal</keyword>
<comment type="caution">
    <text evidence="6">The sequence shown here is derived from an EMBL/GenBank/DDBJ whole genome shotgun (WGS) entry which is preliminary data.</text>
</comment>
<evidence type="ECO:0000313" key="7">
    <source>
        <dbReference type="Proteomes" id="UP000823771"/>
    </source>
</evidence>
<comment type="similarity">
    <text evidence="1">Belongs to the glycosyl hydrolase 2 family.</text>
</comment>
<dbReference type="GO" id="GO:0004553">
    <property type="term" value="F:hydrolase activity, hydrolyzing O-glycosyl compounds"/>
    <property type="evidence" value="ECO:0007669"/>
    <property type="project" value="InterPro"/>
</dbReference>
<dbReference type="Gene3D" id="3.20.20.80">
    <property type="entry name" value="Glycosidases"/>
    <property type="match status" value="1"/>
</dbReference>
<dbReference type="AlphaFoldDB" id="A0A9D9IUN2"/>
<dbReference type="Pfam" id="PF00754">
    <property type="entry name" value="F5_F8_type_C"/>
    <property type="match status" value="1"/>
</dbReference>
<organism evidence="6 7">
    <name type="scientific">Candidatus Cryptobacteroides excrementipullorum</name>
    <dbReference type="NCBI Taxonomy" id="2840761"/>
    <lineage>
        <taxon>Bacteria</taxon>
        <taxon>Pseudomonadati</taxon>
        <taxon>Bacteroidota</taxon>
        <taxon>Bacteroidia</taxon>
        <taxon>Bacteroidales</taxon>
        <taxon>Candidatus Cryptobacteroides</taxon>
    </lineage>
</organism>
<dbReference type="PROSITE" id="PS50022">
    <property type="entry name" value="FA58C_3"/>
    <property type="match status" value="1"/>
</dbReference>
<evidence type="ECO:0000313" key="6">
    <source>
        <dbReference type="EMBL" id="MBO8478346.1"/>
    </source>
</evidence>
<dbReference type="Pfam" id="PF00703">
    <property type="entry name" value="Glyco_hydro_2"/>
    <property type="match status" value="1"/>
</dbReference>
<keyword evidence="3" id="KW-0326">Glycosidase</keyword>
<dbReference type="EMBL" id="JADILZ010000046">
    <property type="protein sequence ID" value="MBO8478346.1"/>
    <property type="molecule type" value="Genomic_DNA"/>
</dbReference>
<reference evidence="6" key="2">
    <citation type="journal article" date="2021" name="PeerJ">
        <title>Extensive microbial diversity within the chicken gut microbiome revealed by metagenomics and culture.</title>
        <authorList>
            <person name="Gilroy R."/>
            <person name="Ravi A."/>
            <person name="Getino M."/>
            <person name="Pursley I."/>
            <person name="Horton D.L."/>
            <person name="Alikhan N.F."/>
            <person name="Baker D."/>
            <person name="Gharbi K."/>
            <person name="Hall N."/>
            <person name="Watson M."/>
            <person name="Adriaenssens E.M."/>
            <person name="Foster-Nyarko E."/>
            <person name="Jarju S."/>
            <person name="Secka A."/>
            <person name="Antonio M."/>
            <person name="Oren A."/>
            <person name="Chaudhuri R.R."/>
            <person name="La Ragione R."/>
            <person name="Hildebrand F."/>
            <person name="Pallen M.J."/>
        </authorList>
    </citation>
    <scope>NUCLEOTIDE SEQUENCE</scope>
    <source>
        <strain evidence="6">2478</strain>
    </source>
</reference>
<evidence type="ECO:0000256" key="1">
    <source>
        <dbReference type="ARBA" id="ARBA00007401"/>
    </source>
</evidence>